<evidence type="ECO:0000256" key="3">
    <source>
        <dbReference type="SAM" id="Coils"/>
    </source>
</evidence>
<dbReference type="Gene3D" id="1.10.20.10">
    <property type="entry name" value="Histone, subunit A"/>
    <property type="match status" value="1"/>
</dbReference>
<dbReference type="OMA" id="CYAFLEG"/>
<evidence type="ECO:0000256" key="1">
    <source>
        <dbReference type="ARBA" id="ARBA00004123"/>
    </source>
</evidence>
<keyword evidence="2" id="KW-0539">Nucleus</keyword>
<dbReference type="GO" id="GO:0006261">
    <property type="term" value="P:DNA-templated DNA replication"/>
    <property type="evidence" value="ECO:0007669"/>
    <property type="project" value="TreeGrafter"/>
</dbReference>
<evidence type="ECO:0000313" key="5">
    <source>
        <dbReference type="EMBL" id="JAA75652.1"/>
    </source>
</evidence>
<comment type="subcellular location">
    <subcellularLocation>
        <location evidence="1">Nucleus</location>
    </subcellularLocation>
</comment>
<dbReference type="HOGENOM" id="CLU_045277_8_1_1"/>
<dbReference type="InterPro" id="IPR009072">
    <property type="entry name" value="Histone-fold"/>
</dbReference>
<dbReference type="GO" id="GO:0046982">
    <property type="term" value="F:protein heterodimerization activity"/>
    <property type="evidence" value="ECO:0007669"/>
    <property type="project" value="InterPro"/>
</dbReference>
<dbReference type="VEuPathDB" id="VectorBase:RPRC007840"/>
<dbReference type="PANTHER" id="PTHR10252:SF79">
    <property type="entry name" value="DNA POLYMERASE EPSILON SUBUNIT 4"/>
    <property type="match status" value="1"/>
</dbReference>
<dbReference type="InterPro" id="IPR050568">
    <property type="entry name" value="Transcr_DNA_Rep_Reg"/>
</dbReference>
<accession>R4FKG5</accession>
<dbReference type="Proteomes" id="UP000015103">
    <property type="component" value="Unassembled WGS sequence"/>
</dbReference>
<dbReference type="STRING" id="13249.R4FKG5"/>
<dbReference type="EMBL" id="GAHY01001858">
    <property type="protein sequence ID" value="JAA75652.1"/>
    <property type="molecule type" value="mRNA"/>
</dbReference>
<dbReference type="EnsemblMetazoa" id="RPRC007840-RA">
    <property type="protein sequence ID" value="RPRC007840-PA"/>
    <property type="gene ID" value="RPRC007840"/>
</dbReference>
<dbReference type="RefSeq" id="XP_073984531.1">
    <property type="nucleotide sequence ID" value="XM_074128430.1"/>
</dbReference>
<dbReference type="EMBL" id="ACPB03002122">
    <property type="status" value="NOT_ANNOTATED_CDS"/>
    <property type="molecule type" value="Genomic_DNA"/>
</dbReference>
<dbReference type="InterPro" id="IPR003958">
    <property type="entry name" value="CBFA_NFYB_domain"/>
</dbReference>
<protein>
    <submittedName>
        <fullName evidence="5 6">Putative dna polymerase epsilon</fullName>
    </submittedName>
</protein>
<evidence type="ECO:0000313" key="7">
    <source>
        <dbReference type="Proteomes" id="UP000015103"/>
    </source>
</evidence>
<dbReference type="CDD" id="cd22929">
    <property type="entry name" value="HFD_POLE4-like"/>
    <property type="match status" value="1"/>
</dbReference>
<dbReference type="GO" id="GO:0008622">
    <property type="term" value="C:epsilon DNA polymerase complex"/>
    <property type="evidence" value="ECO:0007669"/>
    <property type="project" value="TreeGrafter"/>
</dbReference>
<dbReference type="FunCoup" id="R4FKG5">
    <property type="interactions" value="1231"/>
</dbReference>
<keyword evidence="7" id="KW-1185">Reference proteome</keyword>
<dbReference type="PANTHER" id="PTHR10252">
    <property type="entry name" value="HISTONE-LIKE TRANSCRIPTION FACTOR CCAAT-RELATED"/>
    <property type="match status" value="1"/>
</dbReference>
<proteinExistence type="evidence at transcript level"/>
<dbReference type="eggNOG" id="KOG1658">
    <property type="taxonomic scope" value="Eukaryota"/>
</dbReference>
<dbReference type="AlphaFoldDB" id="R4FKG5"/>
<dbReference type="InParanoid" id="R4FKG5"/>
<dbReference type="GeneID" id="141454317"/>
<keyword evidence="3" id="KW-0175">Coiled coil</keyword>
<evidence type="ECO:0000313" key="6">
    <source>
        <dbReference type="EnsemblMetazoa" id="RPRC007840-PA"/>
    </source>
</evidence>
<feature type="coiled-coil region" evidence="3">
    <location>
        <begin position="1"/>
        <end position="28"/>
    </location>
</feature>
<dbReference type="SUPFAM" id="SSF47113">
    <property type="entry name" value="Histone-fold"/>
    <property type="match status" value="1"/>
</dbReference>
<feature type="domain" description="Transcription factor CBF/NF-Y/archaeal histone" evidence="4">
    <location>
        <begin position="39"/>
        <end position="102"/>
    </location>
</feature>
<evidence type="ECO:0000259" key="4">
    <source>
        <dbReference type="Pfam" id="PF00808"/>
    </source>
</evidence>
<name>R4FKG5_RHOPR</name>
<reference evidence="7" key="2">
    <citation type="submission" date="2015-04" db="EMBL/GenBank/DDBJ databases">
        <authorList>
            <person name="Wilson R.K."/>
            <person name="Warren W."/>
            <person name="Dotson E."/>
            <person name="Oliveira P.L."/>
        </authorList>
    </citation>
    <scope>NUCLEOTIDE SEQUENCE</scope>
</reference>
<sequence>MMDEVRELEKITEEVESVHQEASKNSKEVPKQTKNKLINLPVSRVKQIIKMDPDVSLASSEAVFLIAKCAELFIGTLSKEAYTFTSSAKKKTIQRKDVDAAIDNTEEFAFLEGALD</sequence>
<evidence type="ECO:0000256" key="2">
    <source>
        <dbReference type="ARBA" id="ARBA00023242"/>
    </source>
</evidence>
<dbReference type="Pfam" id="PF00808">
    <property type="entry name" value="CBFD_NFYB_HMF"/>
    <property type="match status" value="1"/>
</dbReference>
<organism evidence="5">
    <name type="scientific">Rhodnius prolixus</name>
    <name type="common">Triatomid bug</name>
    <dbReference type="NCBI Taxonomy" id="13249"/>
    <lineage>
        <taxon>Eukaryota</taxon>
        <taxon>Metazoa</taxon>
        <taxon>Ecdysozoa</taxon>
        <taxon>Arthropoda</taxon>
        <taxon>Hexapoda</taxon>
        <taxon>Insecta</taxon>
        <taxon>Pterygota</taxon>
        <taxon>Neoptera</taxon>
        <taxon>Paraneoptera</taxon>
        <taxon>Hemiptera</taxon>
        <taxon>Heteroptera</taxon>
        <taxon>Panheteroptera</taxon>
        <taxon>Cimicomorpha</taxon>
        <taxon>Reduviidae</taxon>
        <taxon>Triatominae</taxon>
        <taxon>Rhodnius</taxon>
    </lineage>
</organism>
<reference evidence="5" key="1">
    <citation type="submission" date="2013-04" db="EMBL/GenBank/DDBJ databases">
        <title>An insight into the transcriptome of the digestive tract of the blood sucking bug, Rhodnius prolixus.</title>
        <authorList>
            <person name="Ribeiro J.M.C."/>
            <person name="Genta F.A."/>
            <person name="Sorgine M.H.F."/>
            <person name="Paiva-Silva G.O."/>
            <person name="Majerowicz D."/>
            <person name="Medeiros M."/>
            <person name="Koerich L."/>
            <person name="Terra W.R."/>
            <person name="Ferreira C."/>
            <person name="Pimentel A.C."/>
            <person name="Bisch P.M."/>
            <person name="Diniz M.M.P."/>
            <person name="Nascimento R."/>
            <person name="Salmon D."/>
            <person name="Silber A.M."/>
            <person name="Alves M."/>
            <person name="Oliveira M.F."/>
            <person name="Gondim K.C."/>
            <person name="Silva Neto M.A.C."/>
            <person name="Atella G.C."/>
            <person name="Araujo H."/>
            <person name="Dias F.S."/>
            <person name="Polycarpo C.R."/>
            <person name="Fampa P."/>
            <person name="Melo A.C."/>
            <person name="Tanaka A.S."/>
            <person name="Balczun C."/>
            <person name="Oliveira J.H.M."/>
            <person name="Goncalves R."/>
            <person name="Lazoski C."/>
            <person name="Pereira M.A."/>
            <person name="Rivera-Pomar R."/>
            <person name="Diambra L."/>
            <person name="Schaub G.A."/>
            <person name="Garcia E.S."/>
            <person name="Azambuja P."/>
            <person name="Braz G.R.C."/>
            <person name="Oliveira P.L."/>
        </authorList>
    </citation>
    <scope>NUCLEOTIDE SEQUENCE</scope>
</reference>
<reference evidence="6" key="3">
    <citation type="submission" date="2015-05" db="UniProtKB">
        <authorList>
            <consortium name="EnsemblMetazoa"/>
        </authorList>
    </citation>
    <scope>IDENTIFICATION</scope>
</reference>